<accession>A0A1G5ENF5</accession>
<evidence type="ECO:0000313" key="8">
    <source>
        <dbReference type="Proteomes" id="UP000198870"/>
    </source>
</evidence>
<dbReference type="PROSITE" id="PS50885">
    <property type="entry name" value="HAMP"/>
    <property type="match status" value="1"/>
</dbReference>
<dbReference type="AlphaFoldDB" id="A0A1G5ENF5"/>
<dbReference type="RefSeq" id="WP_092210558.1">
    <property type="nucleotide sequence ID" value="NZ_FMUX01000006.1"/>
</dbReference>
<comment type="similarity">
    <text evidence="2">Belongs to the methyl-accepting chemotaxis (MCP) protein family.</text>
</comment>
<dbReference type="GO" id="GO:0016020">
    <property type="term" value="C:membrane"/>
    <property type="evidence" value="ECO:0007669"/>
    <property type="project" value="InterPro"/>
</dbReference>
<feature type="domain" description="Methyl-accepting transducer" evidence="5">
    <location>
        <begin position="468"/>
        <end position="704"/>
    </location>
</feature>
<dbReference type="Pfam" id="PF00015">
    <property type="entry name" value="MCPsignal"/>
    <property type="match status" value="1"/>
</dbReference>
<evidence type="ECO:0000256" key="4">
    <source>
        <dbReference type="SAM" id="Phobius"/>
    </source>
</evidence>
<dbReference type="SMART" id="SM00304">
    <property type="entry name" value="HAMP"/>
    <property type="match status" value="1"/>
</dbReference>
<evidence type="ECO:0000256" key="3">
    <source>
        <dbReference type="PROSITE-ProRule" id="PRU00284"/>
    </source>
</evidence>
<dbReference type="PROSITE" id="PS50111">
    <property type="entry name" value="CHEMOTAXIS_TRANSDUC_2"/>
    <property type="match status" value="1"/>
</dbReference>
<dbReference type="GO" id="GO:0006935">
    <property type="term" value="P:chemotaxis"/>
    <property type="evidence" value="ECO:0007669"/>
    <property type="project" value="InterPro"/>
</dbReference>
<evidence type="ECO:0000256" key="2">
    <source>
        <dbReference type="ARBA" id="ARBA00029447"/>
    </source>
</evidence>
<feature type="transmembrane region" description="Helical" evidence="4">
    <location>
        <begin position="374"/>
        <end position="393"/>
    </location>
</feature>
<organism evidence="7 8">
    <name type="scientific">Desulfoluna spongiiphila</name>
    <dbReference type="NCBI Taxonomy" id="419481"/>
    <lineage>
        <taxon>Bacteria</taxon>
        <taxon>Pseudomonadati</taxon>
        <taxon>Thermodesulfobacteriota</taxon>
        <taxon>Desulfobacteria</taxon>
        <taxon>Desulfobacterales</taxon>
        <taxon>Desulfolunaceae</taxon>
        <taxon>Desulfoluna</taxon>
    </lineage>
</organism>
<reference evidence="7 8" key="1">
    <citation type="submission" date="2016-10" db="EMBL/GenBank/DDBJ databases">
        <authorList>
            <person name="de Groot N.N."/>
        </authorList>
    </citation>
    <scope>NUCLEOTIDE SEQUENCE [LARGE SCALE GENOMIC DNA]</scope>
    <source>
        <strain evidence="7 8">AA1</strain>
    </source>
</reference>
<keyword evidence="4" id="KW-0812">Transmembrane</keyword>
<dbReference type="PRINTS" id="PR00260">
    <property type="entry name" value="CHEMTRNSDUCR"/>
</dbReference>
<dbReference type="Proteomes" id="UP000198870">
    <property type="component" value="Unassembled WGS sequence"/>
</dbReference>
<sequence>MKMIYKLGGGFGIVLFLLLGVIGIYQYCVRSTVGSVDDLMKVELKIAEHAADVKSLLIESRELQGRFLTSRDDATLTNLNAGIAQLQAKADAIHSLARKAGYKKSAEKSQRVKALSEHYLASFLELAAAWERKGADAHSGLQGELNKAGAILAEKMKGHQVEKLYLSFLRLWICEREFKQTTFADARENLVTSIDAFEAALARSTCSPESKDYQARQLALYKGALEQLADDEYFYEIMVTTRENIQASLNDVYVPMAGKLLLAIRTHEKSYLLYGEPKEAEATGNAVKALAEQLAGAGITQRHVAEATEQLEAYNRAFSEVINEEKIIEEAEATMGVSAQEIGEAVEGIYREAMDIAGSRSGTLADSAGTLSRIAMLVGAMAVLIGMVLAIFITRSITGPLQQVIAMVADIAQGDGDLTSRLSYEARDEIGELATLFNAFLEKLQGMIRDIANGSGTIGSASRELLSISGEMTKGADGMSHQLHSVATAASDMSGNIESMAEALNEASSTAHLVASATEEMTASISEIAGKTENARTISETAVNETHQAKELMEALGQAAKEIGEVSQTIDDISGQTNLLALNATIEAARAGEAGKGFAVVANEIKTLAHETGAATTRINEQIVGIQNAAKNTTAGMNATADTIHKIDRIIQTIGTTIEEQSVTTREISGNLAQSSRAIALVNDQARDGARFAEQIAREITEASNTASALVSSSDVVNTHAEDVTGLSGGLQEQVGKFRI</sequence>
<dbReference type="GO" id="GO:0007165">
    <property type="term" value="P:signal transduction"/>
    <property type="evidence" value="ECO:0007669"/>
    <property type="project" value="UniProtKB-KW"/>
</dbReference>
<dbReference type="SUPFAM" id="SSF58104">
    <property type="entry name" value="Methyl-accepting chemotaxis protein (MCP) signaling domain"/>
    <property type="match status" value="1"/>
</dbReference>
<keyword evidence="4" id="KW-1133">Transmembrane helix</keyword>
<dbReference type="InterPro" id="IPR004089">
    <property type="entry name" value="MCPsignal_dom"/>
</dbReference>
<evidence type="ECO:0000259" key="5">
    <source>
        <dbReference type="PROSITE" id="PS50111"/>
    </source>
</evidence>
<keyword evidence="4" id="KW-0472">Membrane</keyword>
<evidence type="ECO:0000313" key="7">
    <source>
        <dbReference type="EMBL" id="SCY28502.1"/>
    </source>
</evidence>
<dbReference type="STRING" id="419481.SAMN05216233_106121"/>
<evidence type="ECO:0000256" key="1">
    <source>
        <dbReference type="ARBA" id="ARBA00023224"/>
    </source>
</evidence>
<feature type="domain" description="HAMP" evidence="6">
    <location>
        <begin position="395"/>
        <end position="449"/>
    </location>
</feature>
<dbReference type="Pfam" id="PF00672">
    <property type="entry name" value="HAMP"/>
    <property type="match status" value="1"/>
</dbReference>
<dbReference type="GO" id="GO:0004888">
    <property type="term" value="F:transmembrane signaling receptor activity"/>
    <property type="evidence" value="ECO:0007669"/>
    <property type="project" value="InterPro"/>
</dbReference>
<dbReference type="OrthoDB" id="5428110at2"/>
<dbReference type="PANTHER" id="PTHR32089:SF112">
    <property type="entry name" value="LYSOZYME-LIKE PROTEIN-RELATED"/>
    <property type="match status" value="1"/>
</dbReference>
<proteinExistence type="inferred from homology"/>
<dbReference type="EMBL" id="FMUX01000006">
    <property type="protein sequence ID" value="SCY28502.1"/>
    <property type="molecule type" value="Genomic_DNA"/>
</dbReference>
<dbReference type="CDD" id="cd06225">
    <property type="entry name" value="HAMP"/>
    <property type="match status" value="1"/>
</dbReference>
<evidence type="ECO:0000259" key="6">
    <source>
        <dbReference type="PROSITE" id="PS50885"/>
    </source>
</evidence>
<dbReference type="PANTHER" id="PTHR32089">
    <property type="entry name" value="METHYL-ACCEPTING CHEMOTAXIS PROTEIN MCPB"/>
    <property type="match status" value="1"/>
</dbReference>
<dbReference type="InterPro" id="IPR003660">
    <property type="entry name" value="HAMP_dom"/>
</dbReference>
<protein>
    <submittedName>
        <fullName evidence="7">Methyl-accepting chemotaxis protein</fullName>
    </submittedName>
</protein>
<dbReference type="Gene3D" id="1.10.287.950">
    <property type="entry name" value="Methyl-accepting chemotaxis protein"/>
    <property type="match status" value="1"/>
</dbReference>
<dbReference type="SMART" id="SM00283">
    <property type="entry name" value="MA"/>
    <property type="match status" value="1"/>
</dbReference>
<keyword evidence="1 3" id="KW-0807">Transducer</keyword>
<keyword evidence="8" id="KW-1185">Reference proteome</keyword>
<name>A0A1G5ENF5_9BACT</name>
<dbReference type="InterPro" id="IPR004090">
    <property type="entry name" value="Chemotax_Me-accpt_rcpt"/>
</dbReference>
<gene>
    <name evidence="7" type="ORF">SAMN05216233_106121</name>
</gene>